<evidence type="ECO:0000256" key="3">
    <source>
        <dbReference type="ARBA" id="ARBA00022547"/>
    </source>
</evidence>
<keyword evidence="2 13" id="KW-0813">Transport</keyword>
<keyword evidence="7 13" id="KW-0406">Ion transport</keyword>
<protein>
    <recommendedName>
        <fullName evidence="13">ATP synthase subunit b</fullName>
    </recommendedName>
    <alternativeName>
        <fullName evidence="13">ATP synthase F(0) sector subunit b</fullName>
    </alternativeName>
    <alternativeName>
        <fullName evidence="13">ATPase subunit I</fullName>
    </alternativeName>
    <alternativeName>
        <fullName evidence="13">F-type ATPase subunit b</fullName>
        <shortName evidence="13">F-ATPase subunit b</shortName>
    </alternativeName>
</protein>
<dbReference type="PANTHER" id="PTHR33445">
    <property type="entry name" value="ATP SYNTHASE SUBUNIT B', CHLOROPLASTIC"/>
    <property type="match status" value="1"/>
</dbReference>
<feature type="coiled-coil region" evidence="15">
    <location>
        <begin position="68"/>
        <end position="141"/>
    </location>
</feature>
<name>A0A2V1PA41_9RHOB</name>
<evidence type="ECO:0000256" key="13">
    <source>
        <dbReference type="HAMAP-Rule" id="MF_01398"/>
    </source>
</evidence>
<dbReference type="NCBIfam" id="NF009988">
    <property type="entry name" value="PRK13454.1"/>
    <property type="match status" value="1"/>
</dbReference>
<comment type="caution">
    <text evidence="16">The sequence shown here is derived from an EMBL/GenBank/DDBJ whole genome shotgun (WGS) entry which is preliminary data.</text>
</comment>
<dbReference type="CDD" id="cd06503">
    <property type="entry name" value="ATP-synt_Fo_b"/>
    <property type="match status" value="1"/>
</dbReference>
<dbReference type="Pfam" id="PF00430">
    <property type="entry name" value="ATP-synt_B"/>
    <property type="match status" value="1"/>
</dbReference>
<dbReference type="GO" id="GO:0016787">
    <property type="term" value="F:hydrolase activity"/>
    <property type="evidence" value="ECO:0007669"/>
    <property type="project" value="UniProtKB-KW"/>
</dbReference>
<evidence type="ECO:0000256" key="4">
    <source>
        <dbReference type="ARBA" id="ARBA00022692"/>
    </source>
</evidence>
<dbReference type="HAMAP" id="MF_01398">
    <property type="entry name" value="ATP_synth_b_bprime"/>
    <property type="match status" value="1"/>
</dbReference>
<comment type="subcellular location">
    <subcellularLocation>
        <location evidence="13">Cell membrane</location>
        <topology evidence="13">Single-pass membrane protein</topology>
    </subcellularLocation>
    <subcellularLocation>
        <location evidence="12">Endomembrane system</location>
        <topology evidence="12">Single-pass membrane protein</topology>
    </subcellularLocation>
</comment>
<evidence type="ECO:0000256" key="15">
    <source>
        <dbReference type="SAM" id="Coils"/>
    </source>
</evidence>
<evidence type="ECO:0000256" key="6">
    <source>
        <dbReference type="ARBA" id="ARBA00022989"/>
    </source>
</evidence>
<dbReference type="Proteomes" id="UP000245293">
    <property type="component" value="Unassembled WGS sequence"/>
</dbReference>
<keyword evidence="17" id="KW-1185">Reference proteome</keyword>
<evidence type="ECO:0000256" key="1">
    <source>
        <dbReference type="ARBA" id="ARBA00005513"/>
    </source>
</evidence>
<evidence type="ECO:0000256" key="5">
    <source>
        <dbReference type="ARBA" id="ARBA00022781"/>
    </source>
</evidence>
<evidence type="ECO:0000256" key="8">
    <source>
        <dbReference type="ARBA" id="ARBA00023136"/>
    </source>
</evidence>
<evidence type="ECO:0000256" key="9">
    <source>
        <dbReference type="ARBA" id="ARBA00023310"/>
    </source>
</evidence>
<organism evidence="16 17">
    <name type="scientific">Salibaculum griseiflavum</name>
    <dbReference type="NCBI Taxonomy" id="1914409"/>
    <lineage>
        <taxon>Bacteria</taxon>
        <taxon>Pseudomonadati</taxon>
        <taxon>Pseudomonadota</taxon>
        <taxon>Alphaproteobacteria</taxon>
        <taxon>Rhodobacterales</taxon>
        <taxon>Roseobacteraceae</taxon>
        <taxon>Salibaculum</taxon>
    </lineage>
</organism>
<dbReference type="PANTHER" id="PTHR33445:SF1">
    <property type="entry name" value="ATP SYNTHASE SUBUNIT B"/>
    <property type="match status" value="1"/>
</dbReference>
<evidence type="ECO:0000256" key="14">
    <source>
        <dbReference type="RuleBase" id="RU003848"/>
    </source>
</evidence>
<comment type="function">
    <text evidence="11">Component of the F(0) channel, it forms part of the peripheral stalk, linking F(1) to F(0). The b'-subunit is a diverged and duplicated form of b found in plants and photosynthetic bacteria.</text>
</comment>
<proteinExistence type="inferred from homology"/>
<evidence type="ECO:0000256" key="12">
    <source>
        <dbReference type="ARBA" id="ARBA00037847"/>
    </source>
</evidence>
<keyword evidence="8 13" id="KW-0472">Membrane</keyword>
<dbReference type="OrthoDB" id="9805716at2"/>
<dbReference type="GO" id="GO:0012505">
    <property type="term" value="C:endomembrane system"/>
    <property type="evidence" value="ECO:0007669"/>
    <property type="project" value="UniProtKB-SubCell"/>
</dbReference>
<dbReference type="InterPro" id="IPR002146">
    <property type="entry name" value="ATP_synth_b/b'su_bac/chlpt"/>
</dbReference>
<keyword evidence="15" id="KW-0175">Coiled coil</keyword>
<keyword evidence="9 13" id="KW-0066">ATP synthesis</keyword>
<dbReference type="InterPro" id="IPR050059">
    <property type="entry name" value="ATP_synthase_B_chain"/>
</dbReference>
<evidence type="ECO:0000256" key="7">
    <source>
        <dbReference type="ARBA" id="ARBA00023065"/>
    </source>
</evidence>
<dbReference type="GO" id="GO:0046933">
    <property type="term" value="F:proton-transporting ATP synthase activity, rotational mechanism"/>
    <property type="evidence" value="ECO:0007669"/>
    <property type="project" value="UniProtKB-UniRule"/>
</dbReference>
<comment type="similarity">
    <text evidence="1 13 14">Belongs to the ATPase B chain family.</text>
</comment>
<gene>
    <name evidence="13" type="primary">atpF</name>
    <name evidence="16" type="ORF">DFK10_01500</name>
</gene>
<comment type="subunit">
    <text evidence="13">F-type ATPases have 2 components, F(1) - the catalytic core - and F(0) - the membrane proton channel. F(1) has five subunits: alpha(3), beta(3), gamma(1), delta(1), epsilon(1). F(0) has three main subunits: a(1), b(2) and c(10-14). The alpha and beta chains form an alternating ring which encloses part of the gamma chain. F(1) is attached to F(0) by a central stalk formed by the gamma and epsilon chains, while a peripheral stalk is formed by the delta and b chains.</text>
</comment>
<evidence type="ECO:0000256" key="2">
    <source>
        <dbReference type="ARBA" id="ARBA00022448"/>
    </source>
</evidence>
<dbReference type="GO" id="GO:0005886">
    <property type="term" value="C:plasma membrane"/>
    <property type="evidence" value="ECO:0007669"/>
    <property type="project" value="UniProtKB-SubCell"/>
</dbReference>
<keyword evidence="6 13" id="KW-1133">Transmembrane helix</keyword>
<keyword evidence="4 13" id="KW-0812">Transmembrane</keyword>
<dbReference type="GO" id="GO:0046961">
    <property type="term" value="F:proton-transporting ATPase activity, rotational mechanism"/>
    <property type="evidence" value="ECO:0007669"/>
    <property type="project" value="TreeGrafter"/>
</dbReference>
<dbReference type="AlphaFoldDB" id="A0A2V1PA41"/>
<accession>A0A2V1PA41</accession>
<sequence>MATETTGETASTCVGVDGSAIGMPQLCFDWWPNQIFWLLLTLVVIYFVLSRIALPRISAVLAERAGTITNDIAAAEELKQKAQEAEAAYEKALADARAEAQRIVAESKAEIQAELDAEMAKADAEIAARTAESEKAIAEIQANAMDSVKDVAKDVAKDIVAAMGGKADARTVTAAVNARMKG</sequence>
<keyword evidence="3 13" id="KW-0138">CF(0)</keyword>
<dbReference type="RefSeq" id="WP_109385849.1">
    <property type="nucleotide sequence ID" value="NZ_QETF01000001.1"/>
</dbReference>
<evidence type="ECO:0000313" key="16">
    <source>
        <dbReference type="EMBL" id="PWG18620.1"/>
    </source>
</evidence>
<comment type="function">
    <text evidence="10 13">F(1)F(0) ATP synthase produces ATP from ADP in the presence of a proton or sodium gradient. F-type ATPases consist of two structural domains, F(1) containing the extramembraneous catalytic core and F(0) containing the membrane proton channel, linked together by a central stalk and a peripheral stalk. During catalysis, ATP synthesis in the catalytic domain of F(1) is coupled via a rotary mechanism of the central stalk subunits to proton translocation.</text>
</comment>
<feature type="transmembrane region" description="Helical" evidence="13">
    <location>
        <begin position="35"/>
        <end position="54"/>
    </location>
</feature>
<evidence type="ECO:0000256" key="10">
    <source>
        <dbReference type="ARBA" id="ARBA00025198"/>
    </source>
</evidence>
<keyword evidence="5 13" id="KW-0375">Hydrogen ion transport</keyword>
<reference evidence="17" key="1">
    <citation type="submission" date="2018-05" db="EMBL/GenBank/DDBJ databases">
        <authorList>
            <person name="Du Z."/>
            <person name="Wang X."/>
        </authorList>
    </citation>
    <scope>NUCLEOTIDE SEQUENCE [LARGE SCALE GENOMIC DNA]</scope>
    <source>
        <strain evidence="17">WDS4C29</strain>
    </source>
</reference>
<keyword evidence="16" id="KW-0378">Hydrolase</keyword>
<dbReference type="GO" id="GO:0045259">
    <property type="term" value="C:proton-transporting ATP synthase complex"/>
    <property type="evidence" value="ECO:0007669"/>
    <property type="project" value="UniProtKB-KW"/>
</dbReference>
<dbReference type="EMBL" id="QETF01000001">
    <property type="protein sequence ID" value="PWG18620.1"/>
    <property type="molecule type" value="Genomic_DNA"/>
</dbReference>
<keyword evidence="13" id="KW-1003">Cell membrane</keyword>
<evidence type="ECO:0000313" key="17">
    <source>
        <dbReference type="Proteomes" id="UP000245293"/>
    </source>
</evidence>
<evidence type="ECO:0000256" key="11">
    <source>
        <dbReference type="ARBA" id="ARBA00025614"/>
    </source>
</evidence>